<dbReference type="PANTHER" id="PTHR20371:SF1">
    <property type="entry name" value="ENOLASE-PHOSPHATASE E1"/>
    <property type="match status" value="1"/>
</dbReference>
<dbReference type="InterPro" id="IPR023943">
    <property type="entry name" value="Enolase-ppase_E1"/>
</dbReference>
<dbReference type="Pfam" id="PF00596">
    <property type="entry name" value="Aldolase_II"/>
    <property type="match status" value="1"/>
</dbReference>
<sequence>MACCGGGAAAATASEAYVEGKGVREARELVAELCRHFYGQGWVTGTGGSITVKANDPALPLAQQLIVMSPSGVQKERMVAEDMYVMSADGKVLSSPVSKPWPYKPPKCTDCAPLFMKAYLMRGAGAVIHSHGMETCMATMLDPGAKEFRITHMEMIKGIKGHGYRDELVIPIIENTPYEYELTDSLAEAIAAYPKATAVLVRNHGIYVWGDSWINAKTQAECYHYLFDAAIKLYQLGIDWTTPEHGPINSAKRPCSVISPGIPNGCSDAKSSKRYVVLDIEGTTTPISFVTDVMFPYVRYNVRKHLTSTYNSDETKEDIKLLRIQVEEDLKNGILGSVPIPPNDAGKEEVINALVANVESMIRADRKITSLKQLQGHIWRTGFESKELQGFVFEDVPEALKHWHSGGTKVYIYSSGSREAQRLLFGNTIYGDLRQFLCGFFDTTTGNKKETRSYFEISQSLGVDSPDQILFITDVFEEAVAAKSAGFDVIISIRPGNAPLPENHGFRTIKRFSEI</sequence>
<evidence type="ECO:0000256" key="7">
    <source>
        <dbReference type="ARBA" id="ARBA00023239"/>
    </source>
</evidence>
<dbReference type="GO" id="GO:0005737">
    <property type="term" value="C:cytoplasm"/>
    <property type="evidence" value="ECO:0007669"/>
    <property type="project" value="InterPro"/>
</dbReference>
<evidence type="ECO:0000259" key="10">
    <source>
        <dbReference type="SMART" id="SM01007"/>
    </source>
</evidence>
<comment type="pathway">
    <text evidence="9">Amino-acid biosynthesis; L-methionine biosynthesis via salvage pathway; L-methionine from S-methyl-5-thio-alpha-D-ribose 1-phosphate: step 2/6.</text>
</comment>
<keyword evidence="5 9" id="KW-0460">Magnesium</keyword>
<keyword evidence="3 9" id="KW-0378">Hydrolase</keyword>
<dbReference type="SFLD" id="SFLDG01129">
    <property type="entry name" value="C1.5:_HAD__Beta-PGM__Phosphata"/>
    <property type="match status" value="1"/>
</dbReference>
<dbReference type="HAMAP" id="MF_03118">
    <property type="entry name" value="Salvage_MtnBC"/>
    <property type="match status" value="1"/>
</dbReference>
<feature type="domain" description="Class II aldolase/adducin N-terminal" evidence="10">
    <location>
        <begin position="28"/>
        <end position="231"/>
    </location>
</feature>
<feature type="binding site" evidence="9">
    <location>
        <position position="448"/>
    </location>
    <ligand>
        <name>substrate</name>
        <label>2</label>
        <note>for enolase-phosphatase activity</note>
    </ligand>
</feature>
<evidence type="ECO:0000256" key="4">
    <source>
        <dbReference type="ARBA" id="ARBA00022833"/>
    </source>
</evidence>
<protein>
    <recommendedName>
        <fullName evidence="9">Probable bifunctional methylthioribulose-1-phosphate dehydratase/enolase-phosphatase E1</fullName>
    </recommendedName>
    <domain>
        <recommendedName>
            <fullName evidence="9">Methylthioribulose-1-phosphate dehydratase</fullName>
            <shortName evidence="9">MTRu-1-P dehydratase</shortName>
            <ecNumber evidence="9">4.2.1.109</ecNumber>
        </recommendedName>
    </domain>
    <domain>
        <recommendedName>
            <fullName evidence="9">Enolase-phosphatase E1</fullName>
            <ecNumber evidence="9">3.1.3.77</ecNumber>
        </recommendedName>
        <alternativeName>
            <fullName evidence="9">2,3-diketo-5-methylthio-1-phosphopentane phosphatase</fullName>
        </alternativeName>
    </domain>
</protein>
<dbReference type="FunFam" id="3.40.225.10:FF:000010">
    <property type="entry name" value="Probable bifunctional methylthioribulose-1-phosphate dehydratase/enolase-phosphatase E1"/>
    <property type="match status" value="1"/>
</dbReference>
<keyword evidence="1 9" id="KW-0028">Amino-acid biosynthesis</keyword>
<dbReference type="GO" id="GO:0008270">
    <property type="term" value="F:zinc ion binding"/>
    <property type="evidence" value="ECO:0007669"/>
    <property type="project" value="UniProtKB-UniRule"/>
</dbReference>
<dbReference type="SMART" id="SM01007">
    <property type="entry name" value="Aldolase_II"/>
    <property type="match status" value="1"/>
</dbReference>
<feature type="binding site" evidence="9">
    <location>
        <position position="281"/>
    </location>
    <ligand>
        <name>Mg(2+)</name>
        <dbReference type="ChEBI" id="CHEBI:18420"/>
    </ligand>
</feature>
<dbReference type="SFLD" id="SFLDS00003">
    <property type="entry name" value="Haloacid_Dehalogenase"/>
    <property type="match status" value="1"/>
</dbReference>
<feature type="region of interest" description="Enolase-phosphatase E1" evidence="9">
    <location>
        <begin position="276"/>
        <end position="515"/>
    </location>
</feature>
<dbReference type="NCBIfam" id="TIGR03328">
    <property type="entry name" value="salvage_mtnB"/>
    <property type="match status" value="1"/>
</dbReference>
<proteinExistence type="inferred from homology"/>
<name>A0A6G1C6B4_9ORYZ</name>
<dbReference type="InterPro" id="IPR036409">
    <property type="entry name" value="Aldolase_II/adducin_N_sf"/>
</dbReference>
<keyword evidence="7 9" id="KW-0456">Lyase</keyword>
<dbReference type="GO" id="GO:0046570">
    <property type="term" value="F:methylthioribulose 1-phosphate dehydratase activity"/>
    <property type="evidence" value="ECO:0007669"/>
    <property type="project" value="UniProtKB-UniRule"/>
</dbReference>
<evidence type="ECO:0000256" key="3">
    <source>
        <dbReference type="ARBA" id="ARBA00022801"/>
    </source>
</evidence>
<feature type="binding site" evidence="9">
    <location>
        <position position="129"/>
    </location>
    <ligand>
        <name>Zn(2+)</name>
        <dbReference type="ChEBI" id="CHEBI:29105"/>
    </ligand>
</feature>
<dbReference type="Gene3D" id="3.40.50.1000">
    <property type="entry name" value="HAD superfamily/HAD-like"/>
    <property type="match status" value="1"/>
</dbReference>
<dbReference type="HAMAP" id="MF_03116">
    <property type="entry name" value="Salvage_MtnB_euk"/>
    <property type="match status" value="1"/>
</dbReference>
<dbReference type="SFLD" id="SFLDG01133">
    <property type="entry name" value="C1.5.4:_Enolase-phosphatase_Li"/>
    <property type="match status" value="1"/>
</dbReference>
<keyword evidence="2 9" id="KW-0479">Metal-binding</keyword>
<dbReference type="InterPro" id="IPR027514">
    <property type="entry name" value="Salvage_MtnB_euk"/>
</dbReference>
<dbReference type="InterPro" id="IPR006439">
    <property type="entry name" value="HAD-SF_hydro_IA"/>
</dbReference>
<feature type="binding site" evidence="9">
    <location>
        <position position="131"/>
    </location>
    <ligand>
        <name>Zn(2+)</name>
        <dbReference type="ChEBI" id="CHEBI:29105"/>
    </ligand>
</feature>
<comment type="catalytic activity">
    <reaction evidence="9">
        <text>5-methylsulfanyl-2,3-dioxopentyl phosphate + H2O = 1,2-dihydroxy-5-(methylsulfanyl)pent-1-en-3-one + phosphate</text>
        <dbReference type="Rhea" id="RHEA:21700"/>
        <dbReference type="ChEBI" id="CHEBI:15377"/>
        <dbReference type="ChEBI" id="CHEBI:43474"/>
        <dbReference type="ChEBI" id="CHEBI:49252"/>
        <dbReference type="ChEBI" id="CHEBI:58828"/>
        <dbReference type="EC" id="3.1.3.77"/>
    </reaction>
</comment>
<feature type="binding site" evidence="9">
    <location>
        <position position="111"/>
    </location>
    <ligand>
        <name>substrate</name>
        <label>1</label>
        <note>for methylthioribulose-1-phosphate dehydratase activity</note>
    </ligand>
</feature>
<dbReference type="PANTHER" id="PTHR20371">
    <property type="entry name" value="ENOLASE-PHOSPHATASE E1"/>
    <property type="match status" value="1"/>
</dbReference>
<evidence type="ECO:0000256" key="5">
    <source>
        <dbReference type="ARBA" id="ARBA00022842"/>
    </source>
</evidence>
<dbReference type="InterPro" id="IPR017714">
    <property type="entry name" value="MethylthioRu-1-P_deHdtase_MtnB"/>
</dbReference>
<comment type="cofactor">
    <cofactor evidence="9">
        <name>Mg(2+)</name>
        <dbReference type="ChEBI" id="CHEBI:18420"/>
    </cofactor>
    <text evidence="9">Binds 1 Mg(2+) ion per subunit.</text>
</comment>
<dbReference type="InterPro" id="IPR023214">
    <property type="entry name" value="HAD_sf"/>
</dbReference>
<dbReference type="InterPro" id="IPR001303">
    <property type="entry name" value="Aldolase_II/adducin_N"/>
</dbReference>
<dbReference type="GO" id="GO:0043874">
    <property type="term" value="F:acireductone synthase activity"/>
    <property type="evidence" value="ECO:0007669"/>
    <property type="project" value="UniProtKB-EC"/>
</dbReference>
<feature type="binding site" evidence="9">
    <location>
        <begin position="414"/>
        <end position="415"/>
    </location>
    <ligand>
        <name>substrate</name>
        <label>2</label>
        <note>for enolase-phosphatase activity</note>
    </ligand>
</feature>
<dbReference type="OrthoDB" id="191080at2759"/>
<feature type="binding site" evidence="9">
    <location>
        <position position="279"/>
    </location>
    <ligand>
        <name>Mg(2+)</name>
        <dbReference type="ChEBI" id="CHEBI:18420"/>
    </ligand>
</feature>
<dbReference type="UniPathway" id="UPA00904">
    <property type="reaction ID" value="UER00875"/>
</dbReference>
<feature type="active site" description="Proton donor/acceptor; for methylthioribulose-1-phosphate dehydratase activity" evidence="9">
    <location>
        <position position="154"/>
    </location>
</feature>
<dbReference type="InterPro" id="IPR036412">
    <property type="entry name" value="HAD-like_sf"/>
</dbReference>
<dbReference type="AlphaFoldDB" id="A0A6G1C6B4"/>
<comment type="catalytic activity">
    <reaction evidence="9">
        <text>5-(methylsulfanyl)-D-ribulose 1-phosphate = 5-methylsulfanyl-2,3-dioxopentyl phosphate + H2O</text>
        <dbReference type="Rhea" id="RHEA:15549"/>
        <dbReference type="ChEBI" id="CHEBI:15377"/>
        <dbReference type="ChEBI" id="CHEBI:58548"/>
        <dbReference type="ChEBI" id="CHEBI:58828"/>
        <dbReference type="EC" id="4.2.1.109"/>
    </reaction>
</comment>
<comment type="cofactor">
    <cofactor evidence="9">
        <name>Zn(2+)</name>
        <dbReference type="ChEBI" id="CHEBI:29105"/>
    </cofactor>
    <text evidence="9">Binds 1 zinc ion per subunit.</text>
</comment>
<dbReference type="Gene3D" id="3.40.225.10">
    <property type="entry name" value="Class II aldolase/adducin N-terminal domain"/>
    <property type="match status" value="1"/>
</dbReference>
<comment type="similarity">
    <text evidence="9">In the N-terminal section; belongs to the aldolase class II family. MtnB subfamily.</text>
</comment>
<evidence type="ECO:0000256" key="2">
    <source>
        <dbReference type="ARBA" id="ARBA00022723"/>
    </source>
</evidence>
<dbReference type="SUPFAM" id="SSF53639">
    <property type="entry name" value="AraD/HMP-PK domain-like"/>
    <property type="match status" value="1"/>
</dbReference>
<dbReference type="Proteomes" id="UP000479710">
    <property type="component" value="Unassembled WGS sequence"/>
</dbReference>
<evidence type="ECO:0000256" key="1">
    <source>
        <dbReference type="ARBA" id="ARBA00022605"/>
    </source>
</evidence>
<comment type="pathway">
    <text evidence="9">Amino-acid biosynthesis; L-methionine biosynthesis via salvage pathway; L-methionine from S-methyl-5-thio-alpha-D-ribose 1-phosphate: step 4/6.</text>
</comment>
<keyword evidence="6 9" id="KW-0486">Methionine biosynthesis</keyword>
<dbReference type="EMBL" id="SPHZ02000010">
    <property type="protein sequence ID" value="KAF0895334.1"/>
    <property type="molecule type" value="Genomic_DNA"/>
</dbReference>
<dbReference type="InterPro" id="IPR027505">
    <property type="entry name" value="MtnB_viridiplantae"/>
</dbReference>
<comment type="pathway">
    <text evidence="9">Amino-acid biosynthesis; L-methionine biosynthesis via salvage pathway; L-methionine from S-methyl-5-thio-alpha-D-ribose 1-phosphate: step 3/6.</text>
</comment>
<dbReference type="EC" id="4.2.1.109" evidence="9"/>
<organism evidence="11 12">
    <name type="scientific">Oryza meyeriana var. granulata</name>
    <dbReference type="NCBI Taxonomy" id="110450"/>
    <lineage>
        <taxon>Eukaryota</taxon>
        <taxon>Viridiplantae</taxon>
        <taxon>Streptophyta</taxon>
        <taxon>Embryophyta</taxon>
        <taxon>Tracheophyta</taxon>
        <taxon>Spermatophyta</taxon>
        <taxon>Magnoliopsida</taxon>
        <taxon>Liliopsida</taxon>
        <taxon>Poales</taxon>
        <taxon>Poaceae</taxon>
        <taxon>BOP clade</taxon>
        <taxon>Oryzoideae</taxon>
        <taxon>Oryzeae</taxon>
        <taxon>Oryzinae</taxon>
        <taxon>Oryza</taxon>
        <taxon>Oryza meyeriana</taxon>
    </lineage>
</organism>
<dbReference type="FunFam" id="1.10.720.60:FF:000001">
    <property type="entry name" value="Probable bifunctional methylthioribulose-1-phosphate dehydratase/enolase-phosphatase E1"/>
    <property type="match status" value="1"/>
</dbReference>
<dbReference type="Gene3D" id="1.10.720.60">
    <property type="match status" value="1"/>
</dbReference>
<evidence type="ECO:0000256" key="9">
    <source>
        <dbReference type="HAMAP-Rule" id="MF_03118"/>
    </source>
</evidence>
<dbReference type="SFLD" id="SFLDF00044">
    <property type="entry name" value="enolase-phosphatase"/>
    <property type="match status" value="1"/>
</dbReference>
<keyword evidence="4 9" id="KW-0862">Zinc</keyword>
<accession>A0A6G1C6B4</accession>
<dbReference type="FunFam" id="3.40.50.1000:FF:000088">
    <property type="entry name" value="Probable bifunctional methylthioribulose-1-phosphate dehydratase/enolase-phosphatase E1"/>
    <property type="match status" value="1"/>
</dbReference>
<dbReference type="GO" id="GO:0019509">
    <property type="term" value="P:L-methionine salvage from methylthioadenosine"/>
    <property type="evidence" value="ECO:0007669"/>
    <property type="project" value="UniProtKB-UniRule"/>
</dbReference>
<dbReference type="GO" id="GO:0000287">
    <property type="term" value="F:magnesium ion binding"/>
    <property type="evidence" value="ECO:0007669"/>
    <property type="project" value="UniProtKB-UniRule"/>
</dbReference>
<feature type="region of interest" description="Methylthioribulose-1-phosphate dehydratase" evidence="9">
    <location>
        <begin position="1"/>
        <end position="239"/>
    </location>
</feature>
<keyword evidence="12" id="KW-1185">Reference proteome</keyword>
<comment type="similarity">
    <text evidence="9">In the C-terminal section; belongs to the HAD-like hydrolase superfamily. MasA/MtnC family.</text>
</comment>
<dbReference type="CDD" id="cd01629">
    <property type="entry name" value="HAD_EP"/>
    <property type="match status" value="1"/>
</dbReference>
<evidence type="ECO:0000313" key="11">
    <source>
        <dbReference type="EMBL" id="KAF0895334.1"/>
    </source>
</evidence>
<reference evidence="11 12" key="1">
    <citation type="submission" date="2019-11" db="EMBL/GenBank/DDBJ databases">
        <title>Whole genome sequence of Oryza granulata.</title>
        <authorList>
            <person name="Li W."/>
        </authorList>
    </citation>
    <scope>NUCLEOTIDE SEQUENCE [LARGE SCALE GENOMIC DNA]</scope>
    <source>
        <strain evidence="12">cv. Menghai</strain>
        <tissue evidence="11">Leaf</tissue>
    </source>
</reference>
<evidence type="ECO:0000256" key="6">
    <source>
        <dbReference type="ARBA" id="ARBA00023167"/>
    </source>
</evidence>
<dbReference type="SUPFAM" id="SSF56784">
    <property type="entry name" value="HAD-like"/>
    <property type="match status" value="1"/>
</dbReference>
<keyword evidence="8 9" id="KW-0511">Multifunctional enzyme</keyword>
<evidence type="ECO:0000256" key="8">
    <source>
        <dbReference type="ARBA" id="ARBA00023268"/>
    </source>
</evidence>
<evidence type="ECO:0000313" key="12">
    <source>
        <dbReference type="Proteomes" id="UP000479710"/>
    </source>
</evidence>
<feature type="binding site" evidence="9">
    <location>
        <position position="204"/>
    </location>
    <ligand>
        <name>Zn(2+)</name>
        <dbReference type="ChEBI" id="CHEBI:29105"/>
    </ligand>
</feature>
<comment type="caution">
    <text evidence="11">The sequence shown here is derived from an EMBL/GenBank/DDBJ whole genome shotgun (WGS) entry which is preliminary data.</text>
</comment>
<dbReference type="EC" id="3.1.3.77" evidence="9"/>
<gene>
    <name evidence="11" type="ORF">E2562_012372</name>
</gene>
<dbReference type="NCBIfam" id="TIGR01691">
    <property type="entry name" value="enolase-ppase"/>
    <property type="match status" value="1"/>
</dbReference>
<dbReference type="NCBIfam" id="TIGR01549">
    <property type="entry name" value="HAD-SF-IA-v1"/>
    <property type="match status" value="1"/>
</dbReference>
<dbReference type="Pfam" id="PF00702">
    <property type="entry name" value="Hydrolase"/>
    <property type="match status" value="1"/>
</dbReference>
<feature type="binding site" evidence="9">
    <location>
        <position position="474"/>
    </location>
    <ligand>
        <name>Mg(2+)</name>
        <dbReference type="ChEBI" id="CHEBI:18420"/>
    </ligand>
</feature>